<evidence type="ECO:0000256" key="2">
    <source>
        <dbReference type="ARBA" id="ARBA00021874"/>
    </source>
</evidence>
<dbReference type="KEGG" id="rpd:RPD_4294"/>
<proteinExistence type="predicted"/>
<dbReference type="PANTHER" id="PTHR11895">
    <property type="entry name" value="TRANSAMIDASE"/>
    <property type="match status" value="1"/>
</dbReference>
<dbReference type="Pfam" id="PF01425">
    <property type="entry name" value="Amidase"/>
    <property type="match status" value="1"/>
</dbReference>
<reference evidence="4 5" key="1">
    <citation type="submission" date="2006-03" db="EMBL/GenBank/DDBJ databases">
        <title>Complete sequence of Rhodopseudomonas palustris BisB5.</title>
        <authorList>
            <consortium name="US DOE Joint Genome Institute"/>
            <person name="Copeland A."/>
            <person name="Lucas S."/>
            <person name="Lapidus A."/>
            <person name="Barry K."/>
            <person name="Detter J.C."/>
            <person name="Glavina del Rio T."/>
            <person name="Hammon N."/>
            <person name="Israni S."/>
            <person name="Dalin E."/>
            <person name="Tice H."/>
            <person name="Pitluck S."/>
            <person name="Chain P."/>
            <person name="Malfatti S."/>
            <person name="Shin M."/>
            <person name="Vergez L."/>
            <person name="Schmutz J."/>
            <person name="Larimer F."/>
            <person name="Land M."/>
            <person name="Hauser L."/>
            <person name="Pelletier D.A."/>
            <person name="Kyrpides N."/>
            <person name="Lykidis A."/>
            <person name="Oda Y."/>
            <person name="Harwood C.S."/>
            <person name="Richardson P."/>
        </authorList>
    </citation>
    <scope>NUCLEOTIDE SEQUENCE [LARGE SCALE GENOMIC DNA]</scope>
    <source>
        <strain evidence="4 5">BisB5</strain>
    </source>
</reference>
<dbReference type="Gene3D" id="3.90.1300.10">
    <property type="entry name" value="Amidase signature (AS) domain"/>
    <property type="match status" value="1"/>
</dbReference>
<dbReference type="InterPro" id="IPR036928">
    <property type="entry name" value="AS_sf"/>
</dbReference>
<dbReference type="InterPro" id="IPR000120">
    <property type="entry name" value="Amidase"/>
</dbReference>
<dbReference type="Proteomes" id="UP000001818">
    <property type="component" value="Chromosome"/>
</dbReference>
<dbReference type="EMBL" id="CP000283">
    <property type="protein sequence ID" value="ABE41511.1"/>
    <property type="molecule type" value="Genomic_DNA"/>
</dbReference>
<evidence type="ECO:0000259" key="3">
    <source>
        <dbReference type="Pfam" id="PF01425"/>
    </source>
</evidence>
<dbReference type="STRING" id="316057.RPD_4294"/>
<accession>Q130H8</accession>
<dbReference type="HOGENOM" id="CLU_009600_0_3_5"/>
<feature type="domain" description="Amidase" evidence="3">
    <location>
        <begin position="27"/>
        <end position="446"/>
    </location>
</feature>
<dbReference type="BioCyc" id="RPAL316057:RPD_RS21600-MONOMER"/>
<dbReference type="InterPro" id="IPR020556">
    <property type="entry name" value="Amidase_CS"/>
</dbReference>
<dbReference type="PROSITE" id="PS00571">
    <property type="entry name" value="AMIDASES"/>
    <property type="match status" value="1"/>
</dbReference>
<evidence type="ECO:0000313" key="5">
    <source>
        <dbReference type="Proteomes" id="UP000001818"/>
    </source>
</evidence>
<protein>
    <recommendedName>
        <fullName evidence="2">Indoleacetamide hydrolase</fullName>
    </recommendedName>
</protein>
<dbReference type="SUPFAM" id="SSF75304">
    <property type="entry name" value="Amidase signature (AS) enzymes"/>
    <property type="match status" value="1"/>
</dbReference>
<dbReference type="eggNOG" id="COG0154">
    <property type="taxonomic scope" value="Bacteria"/>
</dbReference>
<organism evidence="4 5">
    <name type="scientific">Rhodopseudomonas palustris (strain BisB5)</name>
    <dbReference type="NCBI Taxonomy" id="316057"/>
    <lineage>
        <taxon>Bacteria</taxon>
        <taxon>Pseudomonadati</taxon>
        <taxon>Pseudomonadota</taxon>
        <taxon>Alphaproteobacteria</taxon>
        <taxon>Hyphomicrobiales</taxon>
        <taxon>Nitrobacteraceae</taxon>
        <taxon>Rhodopseudomonas</taxon>
    </lineage>
</organism>
<evidence type="ECO:0000313" key="4">
    <source>
        <dbReference type="EMBL" id="ABE41511.1"/>
    </source>
</evidence>
<name>Q130H8_RHOPS</name>
<dbReference type="AlphaFoldDB" id="Q130H8"/>
<dbReference type="PANTHER" id="PTHR11895:SF176">
    <property type="entry name" value="AMIDASE AMID-RELATED"/>
    <property type="match status" value="1"/>
</dbReference>
<gene>
    <name evidence="4" type="ordered locus">RPD_4294</name>
</gene>
<dbReference type="InterPro" id="IPR023631">
    <property type="entry name" value="Amidase_dom"/>
</dbReference>
<sequence length="466" mass="49456">MATTDLHYRGLVEVGREIQANKLSPVEVTKAMLQRIEKLDGKLKSYAYVTPELALEEAASAEKEIAAGKVKGPLHGVPIAVKDLCWVKGVPAAHGMTIHRDYRPSEDATVVARLKNAGAIILGKLQQTEGAYADHHPKIDPPKNPWNDELWSGVSSSGSGSATAAGLCFGSLGTDTGGSIRFPSAANGVTGLKPTWGRVSRYGAYELAATLDHIGPMARSAIDCGAMLSVIAGADPKDTTAVPLPVPNYVANLPGDLKGMVIGVDRRWTSEGTDEAATKVFEDALRVAKDLGATITEIVFPDAQAVTDDWFPLCGIETAVAHEHTYPSRKDEYGPGLAGLIELGRQQSGMDYQKIVLRREAFRGAVRAVFETVDLIAIPAQASAAPTLARMAALGEDASLIGGLLRFTCPFDMTGSPTITLPGGFAPNGGPIGFQFVGRHFDEARLVAAGDAFQRVTDWHTRHPAL</sequence>
<evidence type="ECO:0000256" key="1">
    <source>
        <dbReference type="ARBA" id="ARBA00003871"/>
    </source>
</evidence>
<comment type="function">
    <text evidence="1">Hydrolyzes indole-3-acetamide (IAM) into indole-3-acetic acid (IAA).</text>
</comment>
<dbReference type="GO" id="GO:0003824">
    <property type="term" value="F:catalytic activity"/>
    <property type="evidence" value="ECO:0007669"/>
    <property type="project" value="InterPro"/>
</dbReference>